<feature type="domain" description="Pesticidal crystal protein Cry1Aa" evidence="2">
    <location>
        <begin position="768"/>
        <end position="831"/>
    </location>
</feature>
<feature type="domain" description="Pesticidal crystal protein Cry1Aa" evidence="2">
    <location>
        <begin position="632"/>
        <end position="695"/>
    </location>
</feature>
<dbReference type="EMBL" id="JAARQN010000003">
    <property type="protein sequence ID" value="MBC1457153.1"/>
    <property type="molecule type" value="Genomic_DNA"/>
</dbReference>
<evidence type="ECO:0000259" key="2">
    <source>
        <dbReference type="Pfam" id="PF18449"/>
    </source>
</evidence>
<dbReference type="RefSeq" id="WP_185388476.1">
    <property type="nucleotide sequence ID" value="NZ_JAARQN010000003.1"/>
</dbReference>
<accession>A0A841YWU6</accession>
<protein>
    <recommendedName>
        <fullName evidence="6">Bacterial Ig domain-containing protein</fullName>
    </recommendedName>
</protein>
<dbReference type="InterPro" id="IPR054544">
    <property type="entry name" value="Pest_crys_Cry1Aa_dom-IV"/>
</dbReference>
<keyword evidence="1" id="KW-0175">Coiled coil</keyword>
<feature type="domain" description="Bacterial Ig" evidence="3">
    <location>
        <begin position="842"/>
        <end position="907"/>
    </location>
</feature>
<sequence length="1171" mass="122889">MKKQDLLKKGTSIALVATIVGSQLLATVPYNVFAAENVAGTSTQSLPYYGVTVSTWPELRAALTSAVVTDVYLDADITIGETTNITATTKNLHGNGHTLNADLKQLKLTTANTVALMEDLKITNTDIYGLFWGDAENLQVTYKNVDHNGKQMIYLPNGELIIEGTVSSNSTVEEVFQGKKITIKDNADVNFVSTTKDRAVSPITFLSANGGLYVGKNANVKVRSYAATIYGGTNSTLINYGNMDLESENFQAIHLADKSTMYFQPGSVLKAVSGDKVEEAVEATGGSIFVESGATFEVEGNGTQGVVIAGDTLKLAEGSNFSITNFNPAGAVFGSYNSPLDVTLQSNKGINTWNRGTVTNASPTATYPGLVKAQFTLSGYLNAVSQTNFTSNNTPFTSAYKTGATGKIVGGSFSINDQNSARDAVDELFTDSTKTVIKTTTTQTTIDAAQTIVNKVTDVTVRAELQKDIDNAQSLLNAKNEQIKQTTANTAVKELFTNNDPSSNSIKTTTNQKAIDDAQKTIDVLAPGSVKDGLQADLDKAQNLLDASKAQAAADQSQKAVASYAVNQLFVNNTPASDAIKASTDQDAIDNAQAEINKIKDPALKVDLQKDLDRAQELLDAKLGAVAAEKAKQDAAKKAVDELFNNNTPSSNAIKPVTDQAAIDAAQALVNKVTDPTTKAALQADVDKAQNLLDAKNAARKAVDELFNNNTPSSNAIKPVTDQAAIDAAQALVNKVTDPTTKAALQQDVDKAQSLLDAKNAAAAEKAKQDAARKAVDELFNNNTPSSNAIKPVTNQAAIDAAQALVNKVTDPTTKAALQADVDKAQSLLDAKNTTLTKPVLDAYHVTDGYVTGKVDANTATVELYVNGVRTKISTPANGEFKLYAQGFGLKVGDTFEVRPVDAKGNKGPAVTGTVLGATLNLTTNDAGLSATTVTGTVGAGITSVRLSIDGTIVKVGQINADGTYSIATNNLIKPSSKVEVVGYVDKTEMVREAVNIVNDEKPVLGALTVDDDTVKGSVTAGSAVGFRVSINGVATKTGTIAADGTFQSSIGKQPLGTVVKIEVRDSAGYNSYRTASVTVTPSAVAKLAAPTLTKMDGSYIVGTAPKGTESIVVYEDGVAVRTQNISTMTVNPDGSFTFKAYVAASASKVQVQAKNSDKRMNSDLSAVFTK</sequence>
<comment type="caution">
    <text evidence="4">The sequence shown here is derived from an EMBL/GenBank/DDBJ whole genome shotgun (WGS) entry which is preliminary data.</text>
</comment>
<evidence type="ECO:0000259" key="3">
    <source>
        <dbReference type="Pfam" id="PF20622"/>
    </source>
</evidence>
<dbReference type="AlphaFoldDB" id="A0A841YWU6"/>
<organism evidence="4 5">
    <name type="scientific">Listeria newyorkensis</name>
    <dbReference type="NCBI Taxonomy" id="1497681"/>
    <lineage>
        <taxon>Bacteria</taxon>
        <taxon>Bacillati</taxon>
        <taxon>Bacillota</taxon>
        <taxon>Bacilli</taxon>
        <taxon>Bacillales</taxon>
        <taxon>Listeriaceae</taxon>
        <taxon>Listeria</taxon>
    </lineage>
</organism>
<evidence type="ECO:0000256" key="1">
    <source>
        <dbReference type="SAM" id="Coils"/>
    </source>
</evidence>
<reference evidence="4 5" key="1">
    <citation type="submission" date="2020-03" db="EMBL/GenBank/DDBJ databases">
        <title>Soil Listeria distribution.</title>
        <authorList>
            <person name="Liao J."/>
            <person name="Wiedmann M."/>
        </authorList>
    </citation>
    <scope>NUCLEOTIDE SEQUENCE [LARGE SCALE GENOMIC DNA]</scope>
    <source>
        <strain evidence="4 5">FSL L7-1614</strain>
    </source>
</reference>
<name>A0A841YWU6_9LIST</name>
<dbReference type="InterPro" id="IPR046776">
    <property type="entry name" value="Pectate_lyase_5"/>
</dbReference>
<evidence type="ECO:0000313" key="4">
    <source>
        <dbReference type="EMBL" id="MBC1457153.1"/>
    </source>
</evidence>
<feature type="domain" description="Pesticidal crystal protein Cry1Aa" evidence="2">
    <location>
        <begin position="558"/>
        <end position="621"/>
    </location>
</feature>
<dbReference type="Pfam" id="PF20585">
    <property type="entry name" value="Pectate_lyase_5"/>
    <property type="match status" value="1"/>
</dbReference>
<feature type="coiled-coil region" evidence="1">
    <location>
        <begin position="531"/>
        <end position="558"/>
    </location>
</feature>
<feature type="coiled-coil region" evidence="1">
    <location>
        <begin position="679"/>
        <end position="709"/>
    </location>
</feature>
<proteinExistence type="predicted"/>
<dbReference type="InterPro" id="IPR046746">
    <property type="entry name" value="Big_15"/>
</dbReference>
<gene>
    <name evidence="4" type="ORF">HB850_05240</name>
</gene>
<feature type="coiled-coil region" evidence="1">
    <location>
        <begin position="462"/>
        <end position="489"/>
    </location>
</feature>
<evidence type="ECO:0000313" key="5">
    <source>
        <dbReference type="Proteomes" id="UP000569903"/>
    </source>
</evidence>
<dbReference type="Pfam" id="PF20622">
    <property type="entry name" value="Big_15"/>
    <property type="match status" value="1"/>
</dbReference>
<dbReference type="Pfam" id="PF18449">
    <property type="entry name" value="Endotoxin_C2"/>
    <property type="match status" value="6"/>
</dbReference>
<dbReference type="Proteomes" id="UP000569903">
    <property type="component" value="Unassembled WGS sequence"/>
</dbReference>
<feature type="domain" description="Pesticidal crystal protein Cry1Aa" evidence="2">
    <location>
        <begin position="697"/>
        <end position="758"/>
    </location>
</feature>
<feature type="domain" description="Pesticidal crystal protein Cry1Aa" evidence="2">
    <location>
        <begin position="417"/>
        <end position="478"/>
    </location>
</feature>
<feature type="domain" description="Pesticidal crystal protein Cry1Aa" evidence="2">
    <location>
        <begin position="484"/>
        <end position="547"/>
    </location>
</feature>
<evidence type="ECO:0008006" key="6">
    <source>
        <dbReference type="Google" id="ProtNLM"/>
    </source>
</evidence>